<evidence type="ECO:0000313" key="3">
    <source>
        <dbReference type="Proteomes" id="UP000294901"/>
    </source>
</evidence>
<feature type="signal peptide" evidence="1">
    <location>
        <begin position="1"/>
        <end position="19"/>
    </location>
</feature>
<protein>
    <submittedName>
        <fullName evidence="2">Uncharacterized protein</fullName>
    </submittedName>
</protein>
<evidence type="ECO:0000256" key="1">
    <source>
        <dbReference type="SAM" id="SignalP"/>
    </source>
</evidence>
<sequence>MTPFALLFLLALAGSSCFALGRALGRGERYEKGYREGFRDGETGSLARAARLIQLNDRPSIAPAIESMLGPYAVPQQQLPGRSASPAVTAVPVRPQLAI</sequence>
<dbReference type="EMBL" id="SNWR01000001">
    <property type="protein sequence ID" value="TDO39831.1"/>
    <property type="molecule type" value="Genomic_DNA"/>
</dbReference>
<dbReference type="Proteomes" id="UP000294901">
    <property type="component" value="Unassembled WGS sequence"/>
</dbReference>
<organism evidence="2 3">
    <name type="scientific">Paractinoplanes brasiliensis</name>
    <dbReference type="NCBI Taxonomy" id="52695"/>
    <lineage>
        <taxon>Bacteria</taxon>
        <taxon>Bacillati</taxon>
        <taxon>Actinomycetota</taxon>
        <taxon>Actinomycetes</taxon>
        <taxon>Micromonosporales</taxon>
        <taxon>Micromonosporaceae</taxon>
        <taxon>Paractinoplanes</taxon>
    </lineage>
</organism>
<proteinExistence type="predicted"/>
<dbReference type="RefSeq" id="WP_133874095.1">
    <property type="nucleotide sequence ID" value="NZ_BOMD01000089.1"/>
</dbReference>
<accession>A0A4R6JW50</accession>
<gene>
    <name evidence="2" type="ORF">C8E87_3534</name>
</gene>
<name>A0A4R6JW50_9ACTN</name>
<dbReference type="OrthoDB" id="3297840at2"/>
<comment type="caution">
    <text evidence="2">The sequence shown here is derived from an EMBL/GenBank/DDBJ whole genome shotgun (WGS) entry which is preliminary data.</text>
</comment>
<keyword evidence="1" id="KW-0732">Signal</keyword>
<reference evidence="2 3" key="1">
    <citation type="submission" date="2019-03" db="EMBL/GenBank/DDBJ databases">
        <title>Sequencing the genomes of 1000 actinobacteria strains.</title>
        <authorList>
            <person name="Klenk H.-P."/>
        </authorList>
    </citation>
    <scope>NUCLEOTIDE SEQUENCE [LARGE SCALE GENOMIC DNA]</scope>
    <source>
        <strain evidence="2 3">DSM 43805</strain>
    </source>
</reference>
<keyword evidence="3" id="KW-1185">Reference proteome</keyword>
<evidence type="ECO:0000313" key="2">
    <source>
        <dbReference type="EMBL" id="TDO39831.1"/>
    </source>
</evidence>
<feature type="chain" id="PRO_5038334258" evidence="1">
    <location>
        <begin position="20"/>
        <end position="99"/>
    </location>
</feature>
<dbReference type="AlphaFoldDB" id="A0A4R6JW50"/>